<evidence type="ECO:0000313" key="3">
    <source>
        <dbReference type="EMBL" id="TFJ83786.1"/>
    </source>
</evidence>
<dbReference type="InterPro" id="IPR046336">
    <property type="entry name" value="Lon_prtase_N_sf"/>
</dbReference>
<dbReference type="PANTHER" id="PTHR46732">
    <property type="entry name" value="ATP-DEPENDENT PROTEASE LA (LON) DOMAIN PROTEIN"/>
    <property type="match status" value="1"/>
</dbReference>
<evidence type="ECO:0000256" key="1">
    <source>
        <dbReference type="SAM" id="MobiDB-lite"/>
    </source>
</evidence>
<accession>A0A4D9CXP4</accession>
<proteinExistence type="predicted"/>
<dbReference type="EMBL" id="SDOX01000021">
    <property type="protein sequence ID" value="TFJ83786.1"/>
    <property type="molecule type" value="Genomic_DNA"/>
</dbReference>
<organism evidence="3 4">
    <name type="scientific">Nannochloropsis salina CCMP1776</name>
    <dbReference type="NCBI Taxonomy" id="1027361"/>
    <lineage>
        <taxon>Eukaryota</taxon>
        <taxon>Sar</taxon>
        <taxon>Stramenopiles</taxon>
        <taxon>Ochrophyta</taxon>
        <taxon>Eustigmatophyceae</taxon>
        <taxon>Eustigmatales</taxon>
        <taxon>Monodopsidaceae</taxon>
        <taxon>Microchloropsis</taxon>
        <taxon>Microchloropsis salina</taxon>
    </lineage>
</organism>
<gene>
    <name evidence="3" type="ORF">NSK_004888</name>
</gene>
<dbReference type="SMART" id="SM00464">
    <property type="entry name" value="LON"/>
    <property type="match status" value="1"/>
</dbReference>
<dbReference type="Proteomes" id="UP000355283">
    <property type="component" value="Unassembled WGS sequence"/>
</dbReference>
<comment type="caution">
    <text evidence="3">The sequence shown here is derived from an EMBL/GenBank/DDBJ whole genome shotgun (WGS) entry which is preliminary data.</text>
</comment>
<name>A0A4D9CXP4_9STRA</name>
<protein>
    <recommendedName>
        <fullName evidence="2">Lon N-terminal domain-containing protein</fullName>
    </recommendedName>
</protein>
<feature type="domain" description="Lon N-terminal" evidence="2">
    <location>
        <begin position="350"/>
        <end position="581"/>
    </location>
</feature>
<reference evidence="3 4" key="1">
    <citation type="submission" date="2019-01" db="EMBL/GenBank/DDBJ databases">
        <title>Nuclear Genome Assembly of the Microalgal Biofuel strain Nannochloropsis salina CCMP1776.</title>
        <authorList>
            <person name="Hovde B."/>
        </authorList>
    </citation>
    <scope>NUCLEOTIDE SEQUENCE [LARGE SCALE GENOMIC DNA]</scope>
    <source>
        <strain evidence="3 4">CCMP1776</strain>
    </source>
</reference>
<evidence type="ECO:0000259" key="2">
    <source>
        <dbReference type="SMART" id="SM00464"/>
    </source>
</evidence>
<dbReference type="AlphaFoldDB" id="A0A4D9CXP4"/>
<dbReference type="OrthoDB" id="207222at2759"/>
<dbReference type="InterPro" id="IPR015947">
    <property type="entry name" value="PUA-like_sf"/>
</dbReference>
<dbReference type="Gene3D" id="2.30.130.40">
    <property type="entry name" value="LON domain-like"/>
    <property type="match status" value="1"/>
</dbReference>
<dbReference type="Pfam" id="PF02190">
    <property type="entry name" value="LON_substr_bdg"/>
    <property type="match status" value="1"/>
</dbReference>
<dbReference type="PANTHER" id="PTHR46732:SF8">
    <property type="entry name" value="ATP-DEPENDENT PROTEASE LA (LON) DOMAIN PROTEIN"/>
    <property type="match status" value="1"/>
</dbReference>
<evidence type="ECO:0000313" key="4">
    <source>
        <dbReference type="Proteomes" id="UP000355283"/>
    </source>
</evidence>
<feature type="region of interest" description="Disordered" evidence="1">
    <location>
        <begin position="480"/>
        <end position="526"/>
    </location>
</feature>
<dbReference type="InterPro" id="IPR003111">
    <property type="entry name" value="Lon_prtase_N"/>
</dbReference>
<sequence length="602" mass="65557">MLHRMVRRRSWVCGLTEPAMCLRSQPEGSSGAASAKFPCCRGCRHPKSHTFSTGADTALSIVRTQSGNRKLSEILNEAEKAWQDSQYPSKMTFQLLHLHDELEDQDADGAIQATVPTLIATAERNQLLDTDMMTTERGNPAREKEELSWKHPSTATCISVALPHAQEVVLFQCHDASFPQLRRKGVQDAGSDGADASALQDMVLQRQPGLLLLIAEPNFPLAELSSRLECIFDKSHVLAAYARAVLPALRPPRILALGGAEAPAPGPEGGAKGGGATVPRALGLAVFGDQTLSAEDAGRLACCLLGSSWLGNFSLDQALTRQLFVPRHWTLGRQPPTHRYRSVSDTQARDLPLFRLQSVLFPGCSLILKVFEPRYRRMVKQCLERNEPFGLVHAQDSVGTLASITEVYRLEEETGVSILRVSGTRRFQVESSSLAEDSFGLLTATRARFFDEDPVEDLEELEALRLQARTCLTSSLAAASASAMGPPPPMSLLQDAPLRPSPGGGQDGNGQSTRGQPRPGGREQTGGVEELASALANESFLLSQWLVDSYQGLLPDGKKVEWLRTRSTRERMRGCLDLLLRLVREGKGRVRGGTEPGKEGSV</sequence>
<dbReference type="SUPFAM" id="SSF88697">
    <property type="entry name" value="PUA domain-like"/>
    <property type="match status" value="1"/>
</dbReference>
<keyword evidence="4" id="KW-1185">Reference proteome</keyword>